<dbReference type="KEGG" id="ccu:Ccur_07560"/>
<protein>
    <submittedName>
        <fullName evidence="1">Uncharacterized protein</fullName>
    </submittedName>
</protein>
<accession>C7MNH2</accession>
<dbReference type="EMBL" id="CP001682">
    <property type="protein sequence ID" value="ACU94462.1"/>
    <property type="molecule type" value="Genomic_DNA"/>
</dbReference>
<dbReference type="AlphaFoldDB" id="C7MNH2"/>
<organism evidence="1 2">
    <name type="scientific">Cryptobacterium curtum (strain ATCC 700683 / DSM 15641 / CCUG 43107 / 12-3)</name>
    <dbReference type="NCBI Taxonomy" id="469378"/>
    <lineage>
        <taxon>Bacteria</taxon>
        <taxon>Bacillati</taxon>
        <taxon>Actinomycetota</taxon>
        <taxon>Coriobacteriia</taxon>
        <taxon>Eggerthellales</taxon>
        <taxon>Eggerthellaceae</taxon>
        <taxon>Cryptobacterium</taxon>
    </lineage>
</organism>
<evidence type="ECO:0000313" key="2">
    <source>
        <dbReference type="Proteomes" id="UP000000954"/>
    </source>
</evidence>
<dbReference type="HOGENOM" id="CLU_3364497_0_0_11"/>
<keyword evidence="2" id="KW-1185">Reference proteome</keyword>
<dbReference type="STRING" id="469378.Ccur_07560"/>
<name>C7MNH2_CRYCD</name>
<proteinExistence type="predicted"/>
<dbReference type="Proteomes" id="UP000000954">
    <property type="component" value="Chromosome"/>
</dbReference>
<sequence length="35" mass="4124">MKLNVRTHSHAGKCDLYANIELSFSYCVTERYPFE</sequence>
<gene>
    <name evidence="1" type="ordered locus">Ccur_07560</name>
</gene>
<reference evidence="1 2" key="1">
    <citation type="journal article" date="2009" name="Stand. Genomic Sci.">
        <title>Complete genome sequence of Cryptobacterium curtum type strain (12-3).</title>
        <authorList>
            <person name="Mavrommatis K."/>
            <person name="Pukall R."/>
            <person name="Rohde C."/>
            <person name="Chen F."/>
            <person name="Sims D."/>
            <person name="Brettin T."/>
            <person name="Kuske C."/>
            <person name="Detter J.C."/>
            <person name="Han C."/>
            <person name="Lapidus A."/>
            <person name="Copeland A."/>
            <person name="Glavina Del Rio T."/>
            <person name="Nolan M."/>
            <person name="Lucas S."/>
            <person name="Tice H."/>
            <person name="Cheng J.F."/>
            <person name="Bruce D."/>
            <person name="Goodwin L."/>
            <person name="Pitluck S."/>
            <person name="Ovchinnikova G."/>
            <person name="Pati A."/>
            <person name="Ivanova N."/>
            <person name="Chen A."/>
            <person name="Palaniappan K."/>
            <person name="Chain P."/>
            <person name="D'haeseleer P."/>
            <person name="Goker M."/>
            <person name="Bristow J."/>
            <person name="Eisen J.A."/>
            <person name="Markowitz V."/>
            <person name="Hugenholtz P."/>
            <person name="Rohde M."/>
            <person name="Klenk H.P."/>
            <person name="Kyrpides N.C."/>
        </authorList>
    </citation>
    <scope>NUCLEOTIDE SEQUENCE [LARGE SCALE GENOMIC DNA]</scope>
    <source>
        <strain evidence="2">ATCC 700683 / DSM 15641 / 12-3</strain>
    </source>
</reference>
<evidence type="ECO:0000313" key="1">
    <source>
        <dbReference type="EMBL" id="ACU94462.1"/>
    </source>
</evidence>